<reference evidence="1" key="1">
    <citation type="submission" date="2021-12" db="EMBL/GenBank/DDBJ databases">
        <title>Comparative genomics, transcriptomics and evolutionary studies reveal genomic signatures of adaptation to plant cell wall in hemibiotrophic fungi.</title>
        <authorList>
            <consortium name="DOE Joint Genome Institute"/>
            <person name="Baroncelli R."/>
            <person name="Diaz J.F."/>
            <person name="Benocci T."/>
            <person name="Peng M."/>
            <person name="Battaglia E."/>
            <person name="Haridas S."/>
            <person name="Andreopoulos W."/>
            <person name="Labutti K."/>
            <person name="Pangilinan J."/>
            <person name="Floch G.L."/>
            <person name="Makela M.R."/>
            <person name="Henrissat B."/>
            <person name="Grigoriev I.V."/>
            <person name="Crouch J.A."/>
            <person name="De Vries R.P."/>
            <person name="Sukno S.A."/>
            <person name="Thon M.R."/>
        </authorList>
    </citation>
    <scope>NUCLEOTIDE SEQUENCE</scope>
    <source>
        <strain evidence="1">CBS 112980</strain>
    </source>
</reference>
<dbReference type="AlphaFoldDB" id="A0AAD8UUP2"/>
<dbReference type="GeneID" id="85391808"/>
<dbReference type="RefSeq" id="XP_060366680.1">
    <property type="nucleotide sequence ID" value="XM_060507909.1"/>
</dbReference>
<dbReference type="Proteomes" id="UP001244207">
    <property type="component" value="Unassembled WGS sequence"/>
</dbReference>
<proteinExistence type="predicted"/>
<accession>A0AAD8UUP2</accession>
<keyword evidence="2" id="KW-1185">Reference proteome</keyword>
<evidence type="ECO:0000313" key="2">
    <source>
        <dbReference type="Proteomes" id="UP001244207"/>
    </source>
</evidence>
<organism evidence="1 2">
    <name type="scientific">Glomerella acutata</name>
    <name type="common">Colletotrichum acutatum</name>
    <dbReference type="NCBI Taxonomy" id="27357"/>
    <lineage>
        <taxon>Eukaryota</taxon>
        <taxon>Fungi</taxon>
        <taxon>Dikarya</taxon>
        <taxon>Ascomycota</taxon>
        <taxon>Pezizomycotina</taxon>
        <taxon>Sordariomycetes</taxon>
        <taxon>Hypocreomycetidae</taxon>
        <taxon>Glomerellales</taxon>
        <taxon>Glomerellaceae</taxon>
        <taxon>Colletotrichum</taxon>
        <taxon>Colletotrichum acutatum species complex</taxon>
    </lineage>
</organism>
<sequence>MDHGCAFSIRPGDSIDGREFANAGCRDEGPDALDTSISIGGVSCIQLVGVADPEQPCGFNIVEQ</sequence>
<evidence type="ECO:0000313" key="1">
    <source>
        <dbReference type="EMBL" id="KAK1726625.1"/>
    </source>
</evidence>
<comment type="caution">
    <text evidence="1">The sequence shown here is derived from an EMBL/GenBank/DDBJ whole genome shotgun (WGS) entry which is preliminary data.</text>
</comment>
<gene>
    <name evidence="1" type="ORF">BDZ83DRAFT_615655</name>
</gene>
<protein>
    <submittedName>
        <fullName evidence="1">Uncharacterized protein</fullName>
    </submittedName>
</protein>
<dbReference type="EMBL" id="JAHMHS010000031">
    <property type="protein sequence ID" value="KAK1726625.1"/>
    <property type="molecule type" value="Genomic_DNA"/>
</dbReference>
<name>A0AAD8UUP2_GLOAC</name>